<feature type="non-terminal residue" evidence="2">
    <location>
        <position position="1"/>
    </location>
</feature>
<gene>
    <name evidence="2" type="ORF">M9458_037382</name>
</gene>
<sequence length="54" mass="6266">SLEESVCKPVCLIFRNLCQMQEDNSGFSVLLDLLAELYQKQPKIGYHLLYYLKA</sequence>
<dbReference type="EMBL" id="JAMKFB020000019">
    <property type="protein sequence ID" value="KAL0165538.1"/>
    <property type="molecule type" value="Genomic_DNA"/>
</dbReference>
<dbReference type="InterPro" id="IPR056518">
    <property type="entry name" value="HEAT_Ints3_C"/>
</dbReference>
<comment type="caution">
    <text evidence="2">The sequence shown here is derived from an EMBL/GenBank/DDBJ whole genome shotgun (WGS) entry which is preliminary data.</text>
</comment>
<name>A0ABD0NUH0_CIRMR</name>
<keyword evidence="3" id="KW-1185">Reference proteome</keyword>
<accession>A0ABD0NUH0</accession>
<proteinExistence type="predicted"/>
<evidence type="ECO:0000313" key="2">
    <source>
        <dbReference type="EMBL" id="KAL0165538.1"/>
    </source>
</evidence>
<evidence type="ECO:0000259" key="1">
    <source>
        <dbReference type="Pfam" id="PF24566"/>
    </source>
</evidence>
<organism evidence="2 3">
    <name type="scientific">Cirrhinus mrigala</name>
    <name type="common">Mrigala</name>
    <dbReference type="NCBI Taxonomy" id="683832"/>
    <lineage>
        <taxon>Eukaryota</taxon>
        <taxon>Metazoa</taxon>
        <taxon>Chordata</taxon>
        <taxon>Craniata</taxon>
        <taxon>Vertebrata</taxon>
        <taxon>Euteleostomi</taxon>
        <taxon>Actinopterygii</taxon>
        <taxon>Neopterygii</taxon>
        <taxon>Teleostei</taxon>
        <taxon>Ostariophysi</taxon>
        <taxon>Cypriniformes</taxon>
        <taxon>Cyprinidae</taxon>
        <taxon>Labeoninae</taxon>
        <taxon>Labeonini</taxon>
        <taxon>Cirrhinus</taxon>
    </lineage>
</organism>
<evidence type="ECO:0000313" key="3">
    <source>
        <dbReference type="Proteomes" id="UP001529510"/>
    </source>
</evidence>
<feature type="non-terminal residue" evidence="2">
    <location>
        <position position="54"/>
    </location>
</feature>
<reference evidence="2 3" key="1">
    <citation type="submission" date="2024-05" db="EMBL/GenBank/DDBJ databases">
        <title>Genome sequencing and assembly of Indian major carp, Cirrhinus mrigala (Hamilton, 1822).</title>
        <authorList>
            <person name="Mohindra V."/>
            <person name="Chowdhury L.M."/>
            <person name="Lal K."/>
            <person name="Jena J.K."/>
        </authorList>
    </citation>
    <scope>NUCLEOTIDE SEQUENCE [LARGE SCALE GENOMIC DNA]</scope>
    <source>
        <strain evidence="2">CM1030</strain>
        <tissue evidence="2">Blood</tissue>
    </source>
</reference>
<dbReference type="Pfam" id="PF24566">
    <property type="entry name" value="HEAT_Ints3_C"/>
    <property type="match status" value="1"/>
</dbReference>
<protein>
    <recommendedName>
        <fullName evidence="1">Ints3-like C-terminal domain-containing protein</fullName>
    </recommendedName>
</protein>
<dbReference type="Proteomes" id="UP001529510">
    <property type="component" value="Unassembled WGS sequence"/>
</dbReference>
<feature type="domain" description="Ints3-like C-terminal" evidence="1">
    <location>
        <begin position="1"/>
        <end position="54"/>
    </location>
</feature>
<dbReference type="AlphaFoldDB" id="A0ABD0NUH0"/>